<evidence type="ECO:0000256" key="6">
    <source>
        <dbReference type="ARBA" id="ARBA00023163"/>
    </source>
</evidence>
<dbReference type="EMBL" id="WJYN01000009">
    <property type="protein sequence ID" value="MRT00947.1"/>
    <property type="molecule type" value="Genomic_DNA"/>
</dbReference>
<evidence type="ECO:0000256" key="10">
    <source>
        <dbReference type="RuleBase" id="RU003941"/>
    </source>
</evidence>
<dbReference type="GO" id="GO:0006417">
    <property type="term" value="P:regulation of translation"/>
    <property type="evidence" value="ECO:0007669"/>
    <property type="project" value="UniProtKB-UniRule"/>
</dbReference>
<keyword evidence="6 8" id="KW-0804">Transcription</keyword>
<organism evidence="14 15">
    <name type="scientific">Ralstonia pickettii</name>
    <name type="common">Burkholderia pickettii</name>
    <dbReference type="NCBI Taxonomy" id="329"/>
    <lineage>
        <taxon>Bacteria</taxon>
        <taxon>Pseudomonadati</taxon>
        <taxon>Pseudomonadota</taxon>
        <taxon>Betaproteobacteria</taxon>
        <taxon>Burkholderiales</taxon>
        <taxon>Burkholderiaceae</taxon>
        <taxon>Ralstonia</taxon>
    </lineage>
</organism>
<evidence type="ECO:0000313" key="14">
    <source>
        <dbReference type="EMBL" id="MRT00947.1"/>
    </source>
</evidence>
<dbReference type="PRINTS" id="PR01727">
    <property type="entry name" value="DNABINDINGHU"/>
</dbReference>
<dbReference type="InterPro" id="IPR005685">
    <property type="entry name" value="IHF_beta"/>
</dbReference>
<comment type="function">
    <text evidence="8 10">This protein is one of the two subunits of integration host factor, a specific DNA-binding protein that functions in genetic recombination as well as in transcriptional and translational control.</text>
</comment>
<reference evidence="13" key="1">
    <citation type="submission" date="2018-06" db="EMBL/GenBank/DDBJ databases">
        <authorList>
            <person name="O'Rourke A."/>
        </authorList>
    </citation>
    <scope>NUCLEOTIDE SEQUENCE</scope>
    <source>
        <strain evidence="13">132550021-3</strain>
    </source>
</reference>
<dbReference type="InterPro" id="IPR010992">
    <property type="entry name" value="IHF-like_DNA-bd_dom_sf"/>
</dbReference>
<dbReference type="NCBIfam" id="NF001222">
    <property type="entry name" value="PRK00199.1"/>
    <property type="match status" value="1"/>
</dbReference>
<evidence type="ECO:0000256" key="3">
    <source>
        <dbReference type="ARBA" id="ARBA00022845"/>
    </source>
</evidence>
<dbReference type="CDD" id="cd13836">
    <property type="entry name" value="IHF_B"/>
    <property type="match status" value="1"/>
</dbReference>
<dbReference type="NCBIfam" id="TIGR00988">
    <property type="entry name" value="hip"/>
    <property type="match status" value="1"/>
</dbReference>
<evidence type="ECO:0000313" key="15">
    <source>
        <dbReference type="Proteomes" id="UP000441032"/>
    </source>
</evidence>
<feature type="region of interest" description="Disordered" evidence="11">
    <location>
        <begin position="56"/>
        <end position="142"/>
    </location>
</feature>
<evidence type="ECO:0000256" key="2">
    <source>
        <dbReference type="ARBA" id="ARBA00018700"/>
    </source>
</evidence>
<reference evidence="14 15" key="2">
    <citation type="submission" date="2019-11" db="EMBL/GenBank/DDBJ databases">
        <title>Phenotypic characterization of an OXA-22 and OXA-60 co-producing Ralstonia pickettii clinical strain.</title>
        <authorList>
            <person name="He F."/>
        </authorList>
    </citation>
    <scope>NUCLEOTIDE SEQUENCE [LARGE SCALE GENOMIC DNA]</scope>
    <source>
        <strain evidence="14 15">PSLESD1</strain>
    </source>
</reference>
<keyword evidence="5 8" id="KW-0238">DNA-binding</keyword>
<evidence type="ECO:0000256" key="11">
    <source>
        <dbReference type="SAM" id="MobiDB-lite"/>
    </source>
</evidence>
<name>A0A1C0XJ36_RALPI</name>
<dbReference type="GO" id="GO:0030527">
    <property type="term" value="F:structural constituent of chromatin"/>
    <property type="evidence" value="ECO:0007669"/>
    <property type="project" value="InterPro"/>
</dbReference>
<keyword evidence="7 8" id="KW-0233">DNA recombination</keyword>
<proteinExistence type="inferred from homology"/>
<evidence type="ECO:0000256" key="5">
    <source>
        <dbReference type="ARBA" id="ARBA00023125"/>
    </source>
</evidence>
<evidence type="ECO:0000256" key="4">
    <source>
        <dbReference type="ARBA" id="ARBA00023015"/>
    </source>
</evidence>
<dbReference type="PANTHER" id="PTHR33175:SF5">
    <property type="entry name" value="INTEGRATION HOST FACTOR SUBUNIT BETA"/>
    <property type="match status" value="1"/>
</dbReference>
<dbReference type="InterPro" id="IPR000119">
    <property type="entry name" value="Hist_DNA-bd"/>
</dbReference>
<reference evidence="12 16" key="3">
    <citation type="submission" date="2023-07" db="EMBL/GenBank/DDBJ databases">
        <authorList>
            <person name="Peeters C."/>
        </authorList>
    </citation>
    <scope>NUCLEOTIDE SEQUENCE [LARGE SCALE GENOMIC DNA]</scope>
    <source>
        <strain evidence="12 16">R-38712</strain>
    </source>
</reference>
<evidence type="ECO:0000256" key="8">
    <source>
        <dbReference type="HAMAP-Rule" id="MF_00381"/>
    </source>
</evidence>
<dbReference type="Pfam" id="PF00216">
    <property type="entry name" value="Bac_DNA_binding"/>
    <property type="match status" value="1"/>
</dbReference>
<evidence type="ECO:0000256" key="9">
    <source>
        <dbReference type="RuleBase" id="RU003939"/>
    </source>
</evidence>
<dbReference type="HAMAP" id="MF_00381">
    <property type="entry name" value="IHF_beta"/>
    <property type="match status" value="1"/>
</dbReference>
<protein>
    <recommendedName>
        <fullName evidence="2 8">Integration host factor subunit beta</fullName>
        <shortName evidence="8">IHF-beta</shortName>
    </recommendedName>
</protein>
<dbReference type="EMBL" id="CATWFT010000003">
    <property type="protein sequence ID" value="CAJ0722877.1"/>
    <property type="molecule type" value="Genomic_DNA"/>
</dbReference>
<accession>A0A1C0XJ36</accession>
<keyword evidence="16" id="KW-1185">Reference proteome</keyword>
<dbReference type="SUPFAM" id="SSF47729">
    <property type="entry name" value="IHF-like DNA-binding proteins"/>
    <property type="match status" value="1"/>
</dbReference>
<comment type="caution">
    <text evidence="14">The sequence shown here is derived from an EMBL/GenBank/DDBJ whole genome shotgun (WGS) entry which is preliminary data.</text>
</comment>
<dbReference type="GO" id="GO:0003677">
    <property type="term" value="F:DNA binding"/>
    <property type="evidence" value="ECO:0007669"/>
    <property type="project" value="UniProtKB-UniRule"/>
</dbReference>
<feature type="compositionally biased region" description="Basic and acidic residues" evidence="11">
    <location>
        <begin position="67"/>
        <end position="100"/>
    </location>
</feature>
<keyword evidence="4 8" id="KW-0805">Transcription regulation</keyword>
<dbReference type="GO" id="GO:0006355">
    <property type="term" value="P:regulation of DNA-templated transcription"/>
    <property type="evidence" value="ECO:0007669"/>
    <property type="project" value="UniProtKB-UniRule"/>
</dbReference>
<evidence type="ECO:0000313" key="16">
    <source>
        <dbReference type="Proteomes" id="UP001189303"/>
    </source>
</evidence>
<evidence type="ECO:0000313" key="13">
    <source>
        <dbReference type="EMBL" id="MBX3888581.1"/>
    </source>
</evidence>
<evidence type="ECO:0000313" key="12">
    <source>
        <dbReference type="EMBL" id="CAJ0722877.1"/>
    </source>
</evidence>
<dbReference type="Proteomes" id="UP001189303">
    <property type="component" value="Unassembled WGS sequence"/>
</dbReference>
<comment type="similarity">
    <text evidence="1 8 9">Belongs to the bacterial histone-like protein family.</text>
</comment>
<evidence type="ECO:0000256" key="1">
    <source>
        <dbReference type="ARBA" id="ARBA00010529"/>
    </source>
</evidence>
<dbReference type="Proteomes" id="UP001199322">
    <property type="component" value="Unassembled WGS sequence"/>
</dbReference>
<keyword evidence="3 8" id="KW-0810">Translation regulation</keyword>
<dbReference type="Proteomes" id="UP000441032">
    <property type="component" value="Unassembled WGS sequence"/>
</dbReference>
<dbReference type="Gene3D" id="4.10.520.10">
    <property type="entry name" value="IHF-like DNA-binding proteins"/>
    <property type="match status" value="1"/>
</dbReference>
<dbReference type="GO" id="GO:0005829">
    <property type="term" value="C:cytosol"/>
    <property type="evidence" value="ECO:0007669"/>
    <property type="project" value="TreeGrafter"/>
</dbReference>
<evidence type="ECO:0000256" key="7">
    <source>
        <dbReference type="ARBA" id="ARBA00023172"/>
    </source>
</evidence>
<gene>
    <name evidence="8 12" type="primary">ihfB</name>
    <name evidence="8" type="synonym">himD</name>
    <name evidence="13" type="ORF">DEE74_01715</name>
    <name evidence="14" type="ORF">GJQ57_20070</name>
    <name evidence="12" type="ORF">R38712_01419</name>
</gene>
<dbReference type="GeneID" id="61387484"/>
<dbReference type="EMBL" id="QGBI01000002">
    <property type="protein sequence ID" value="MBX3888581.1"/>
    <property type="molecule type" value="Genomic_DNA"/>
</dbReference>
<dbReference type="GO" id="GO:0005694">
    <property type="term" value="C:chromosome"/>
    <property type="evidence" value="ECO:0007669"/>
    <property type="project" value="InterPro"/>
</dbReference>
<dbReference type="AlphaFoldDB" id="A0A1C0XJ36"/>
<dbReference type="PANTHER" id="PTHR33175">
    <property type="entry name" value="DNA-BINDING PROTEIN HU"/>
    <property type="match status" value="1"/>
</dbReference>
<dbReference type="SMART" id="SM00411">
    <property type="entry name" value="BHL"/>
    <property type="match status" value="1"/>
</dbReference>
<comment type="subunit">
    <text evidence="8 10">Heterodimer of an alpha and a beta chain.</text>
</comment>
<dbReference type="RefSeq" id="WP_009238652.1">
    <property type="nucleotide sequence ID" value="NZ_CABKQE010000001.1"/>
</dbReference>
<sequence length="142" mass="15497">MPMTKSELVEKLAARFPQLLLRDADIAVKTILDAMSDALADGHRIEIRGFGSFGLNRRPPRVGRNPKSGEKVLVPEKRVPHFKAGKELRERVDRSLERQGEPSSEGEPAVSLAAVKAGRQVDSSRQTAGFPVDGSVPLAMSR</sequence>
<dbReference type="GO" id="GO:0006310">
    <property type="term" value="P:DNA recombination"/>
    <property type="evidence" value="ECO:0007669"/>
    <property type="project" value="UniProtKB-UniRule"/>
</dbReference>